<proteinExistence type="predicted"/>
<evidence type="ECO:0000313" key="2">
    <source>
        <dbReference type="EMBL" id="PIN04819.1"/>
    </source>
</evidence>
<comment type="caution">
    <text evidence="2">The sequence shown here is derived from an EMBL/GenBank/DDBJ whole genome shotgun (WGS) entry which is preliminary data.</text>
</comment>
<feature type="region of interest" description="Disordered" evidence="1">
    <location>
        <begin position="260"/>
        <end position="300"/>
    </location>
</feature>
<name>A0A2G9GHQ3_9LAMI</name>
<feature type="region of interest" description="Disordered" evidence="1">
    <location>
        <begin position="177"/>
        <end position="233"/>
    </location>
</feature>
<feature type="compositionally biased region" description="Polar residues" evidence="1">
    <location>
        <begin position="18"/>
        <end position="30"/>
    </location>
</feature>
<gene>
    <name evidence="2" type="ORF">CDL12_22641</name>
</gene>
<feature type="compositionally biased region" description="Acidic residues" evidence="1">
    <location>
        <begin position="67"/>
        <end position="78"/>
    </location>
</feature>
<protein>
    <submittedName>
        <fullName evidence="2">Uncharacterized protein</fullName>
    </submittedName>
</protein>
<dbReference type="OrthoDB" id="914290at2759"/>
<feature type="compositionally biased region" description="Basic and acidic residues" evidence="1">
    <location>
        <begin position="113"/>
        <end position="136"/>
    </location>
</feature>
<sequence length="320" mass="34184">MPSGSKKRKAAKKKKENQTSNHLNPSSVSTHAHGGDDVKHHDDKESDAGEVSSSASQDHQSNKNSLIEEEEGEIEEGENISNPPSVEGVKIEVAGERNILVEEESVIPVKRAFKIEDVSDEKDERFEHDETRRKTYDGGSSGSSNSSSSDDESHGIESNQAVVDIAPVVDSIEVADSLSGKKTEAIHSPKIEEAGDSATGPRTVESAFTENEEKRLGSVEDNVGVSEASKDAASQREEAIIQSVENIVAIPDTKECVAQESDDQLTMSTNAPVAAADDGSNAEEDSGVTEPLLAPAPRHAQRTSWKSCCGLFEVFTGSGR</sequence>
<dbReference type="Proteomes" id="UP000231279">
    <property type="component" value="Unassembled WGS sequence"/>
</dbReference>
<feature type="compositionally biased region" description="Polar residues" evidence="1">
    <location>
        <begin position="51"/>
        <end position="65"/>
    </location>
</feature>
<feature type="compositionally biased region" description="Basic and acidic residues" evidence="1">
    <location>
        <begin position="33"/>
        <end position="47"/>
    </location>
</feature>
<feature type="compositionally biased region" description="Basic residues" evidence="1">
    <location>
        <begin position="1"/>
        <end position="15"/>
    </location>
</feature>
<evidence type="ECO:0000313" key="3">
    <source>
        <dbReference type="Proteomes" id="UP000231279"/>
    </source>
</evidence>
<dbReference type="EMBL" id="NKXS01005001">
    <property type="protein sequence ID" value="PIN04819.1"/>
    <property type="molecule type" value="Genomic_DNA"/>
</dbReference>
<feature type="compositionally biased region" description="Basic and acidic residues" evidence="1">
    <location>
        <begin position="179"/>
        <end position="193"/>
    </location>
</feature>
<accession>A0A2G9GHQ3</accession>
<dbReference type="AlphaFoldDB" id="A0A2G9GHQ3"/>
<keyword evidence="3" id="KW-1185">Reference proteome</keyword>
<dbReference type="PANTHER" id="PTHR37187">
    <property type="entry name" value="EXPRESSED PROTEIN"/>
    <property type="match status" value="1"/>
</dbReference>
<organism evidence="2 3">
    <name type="scientific">Handroanthus impetiginosus</name>
    <dbReference type="NCBI Taxonomy" id="429701"/>
    <lineage>
        <taxon>Eukaryota</taxon>
        <taxon>Viridiplantae</taxon>
        <taxon>Streptophyta</taxon>
        <taxon>Embryophyta</taxon>
        <taxon>Tracheophyta</taxon>
        <taxon>Spermatophyta</taxon>
        <taxon>Magnoliopsida</taxon>
        <taxon>eudicotyledons</taxon>
        <taxon>Gunneridae</taxon>
        <taxon>Pentapetalae</taxon>
        <taxon>asterids</taxon>
        <taxon>lamiids</taxon>
        <taxon>Lamiales</taxon>
        <taxon>Bignoniaceae</taxon>
        <taxon>Crescentiina</taxon>
        <taxon>Tabebuia alliance</taxon>
        <taxon>Handroanthus</taxon>
    </lineage>
</organism>
<evidence type="ECO:0000256" key="1">
    <source>
        <dbReference type="SAM" id="MobiDB-lite"/>
    </source>
</evidence>
<dbReference type="PANTHER" id="PTHR37187:SF7">
    <property type="entry name" value="EXPRESSED PROTEIN"/>
    <property type="match status" value="1"/>
</dbReference>
<reference evidence="3" key="1">
    <citation type="journal article" date="2018" name="Gigascience">
        <title>Genome assembly of the Pink Ipe (Handroanthus impetiginosus, Bignoniaceae), a highly valued, ecologically keystone Neotropical timber forest tree.</title>
        <authorList>
            <person name="Silva-Junior O.B."/>
            <person name="Grattapaglia D."/>
            <person name="Novaes E."/>
            <person name="Collevatti R.G."/>
        </authorList>
    </citation>
    <scope>NUCLEOTIDE SEQUENCE [LARGE SCALE GENOMIC DNA]</scope>
    <source>
        <strain evidence="3">cv. UFG-1</strain>
    </source>
</reference>
<feature type="region of interest" description="Disordered" evidence="1">
    <location>
        <begin position="1"/>
        <end position="162"/>
    </location>
</feature>